<protein>
    <submittedName>
        <fullName evidence="1">Uncharacterized protein</fullName>
    </submittedName>
</protein>
<evidence type="ECO:0000313" key="1">
    <source>
        <dbReference type="EMBL" id="MBD8128969.1"/>
    </source>
</evidence>
<name>A0ACC5PVJ8_ENTAG</name>
<reference evidence="1 2" key="1">
    <citation type="journal article" date="2020" name="FEMS Microbiol. Ecol.">
        <title>Temporal dynamics of bacterial communities during seed development and maturation.</title>
        <authorList>
            <person name="Chesneau G."/>
            <person name="Torres-Cortes G."/>
            <person name="Briand M."/>
            <person name="Darrasse A."/>
            <person name="Preveaux A."/>
            <person name="Marais C."/>
            <person name="Jacques M.A."/>
            <person name="Shade A."/>
            <person name="Barret M."/>
        </authorList>
    </citation>
    <scope>NUCLEOTIDE SEQUENCE [LARGE SCALE GENOMIC DNA]</scope>
    <source>
        <strain evidence="1 2">CFBP13709</strain>
    </source>
</reference>
<accession>A0ACC5PVJ8</accession>
<dbReference type="EMBL" id="JACYNR010000027">
    <property type="protein sequence ID" value="MBD8128969.1"/>
    <property type="molecule type" value="Genomic_DNA"/>
</dbReference>
<keyword evidence="2" id="KW-1185">Reference proteome</keyword>
<comment type="caution">
    <text evidence="1">The sequence shown here is derived from an EMBL/GenBank/DDBJ whole genome shotgun (WGS) entry which is preliminary data.</text>
</comment>
<proteinExistence type="predicted"/>
<dbReference type="Proteomes" id="UP000610459">
    <property type="component" value="Unassembled WGS sequence"/>
</dbReference>
<organism evidence="1 2">
    <name type="scientific">Enterobacter agglomerans</name>
    <name type="common">Erwinia herbicola</name>
    <name type="synonym">Pantoea agglomerans</name>
    <dbReference type="NCBI Taxonomy" id="549"/>
    <lineage>
        <taxon>Bacteria</taxon>
        <taxon>Pseudomonadati</taxon>
        <taxon>Pseudomonadota</taxon>
        <taxon>Gammaproteobacteria</taxon>
        <taxon>Enterobacterales</taxon>
        <taxon>Erwiniaceae</taxon>
        <taxon>Pantoea</taxon>
        <taxon>Pantoea agglomerans group</taxon>
    </lineage>
</organism>
<sequence length="157" mass="16812">MDINTDPASADFNSYASVDDLTAFAGSRGHDVPDDDQCPALLFQAMDYLNGLNWLGVCADPVQPLPWPRCGIYLDDRPLKPDVIPRQLVQAQCRLALAAQDGELDGALTRGVTMETAGKVSLQYSGEADSGAVTFPWLSGLLRGLLSVAINTFAVRA</sequence>
<gene>
    <name evidence="1" type="ORF">IFT41_23005</name>
</gene>
<evidence type="ECO:0000313" key="2">
    <source>
        <dbReference type="Proteomes" id="UP000610459"/>
    </source>
</evidence>